<feature type="domain" description="Sushi" evidence="8">
    <location>
        <begin position="24"/>
        <end position="87"/>
    </location>
</feature>
<evidence type="ECO:0000256" key="3">
    <source>
        <dbReference type="ARBA" id="ARBA00022729"/>
    </source>
</evidence>
<feature type="disulfide bond" evidence="6">
    <location>
        <begin position="176"/>
        <end position="203"/>
    </location>
</feature>
<feature type="domain" description="Sushi" evidence="8">
    <location>
        <begin position="146"/>
        <end position="205"/>
    </location>
</feature>
<evidence type="ECO:0000256" key="6">
    <source>
        <dbReference type="PROSITE-ProRule" id="PRU00302"/>
    </source>
</evidence>
<keyword evidence="4" id="KW-0677">Repeat</keyword>
<feature type="domain" description="Sushi" evidence="8">
    <location>
        <begin position="88"/>
        <end position="145"/>
    </location>
</feature>
<feature type="chain" id="PRO_5041658219" description="Sushi domain-containing protein" evidence="7">
    <location>
        <begin position="25"/>
        <end position="604"/>
    </location>
</feature>
<keyword evidence="2 6" id="KW-0768">Sushi</keyword>
<dbReference type="SUPFAM" id="SSF57535">
    <property type="entry name" value="Complement control module/SCR domain"/>
    <property type="match status" value="9"/>
</dbReference>
<dbReference type="PANTHER" id="PTHR45785">
    <property type="entry name" value="COMPLEMENT FACTOR H-RELATED"/>
    <property type="match status" value="1"/>
</dbReference>
<dbReference type="PANTHER" id="PTHR45785:SF2">
    <property type="entry name" value="COMPLEMENT FACTOR H-RELATED"/>
    <property type="match status" value="1"/>
</dbReference>
<keyword evidence="3 7" id="KW-0732">Signal</keyword>
<dbReference type="EMBL" id="JAVHJS010000020">
    <property type="protein sequence ID" value="KAK2825060.1"/>
    <property type="molecule type" value="Genomic_DNA"/>
</dbReference>
<evidence type="ECO:0000259" key="8">
    <source>
        <dbReference type="PROSITE" id="PS50923"/>
    </source>
</evidence>
<name>A0AA88S057_TACVA</name>
<reference evidence="9" key="1">
    <citation type="submission" date="2023-08" db="EMBL/GenBank/DDBJ databases">
        <title>Pelteobagrus vachellii genome.</title>
        <authorList>
            <person name="Liu H."/>
        </authorList>
    </citation>
    <scope>NUCLEOTIDE SEQUENCE</scope>
    <source>
        <strain evidence="9">PRFRI_2022a</strain>
        <tissue evidence="9">Muscle</tissue>
    </source>
</reference>
<dbReference type="CDD" id="cd00033">
    <property type="entry name" value="CCP"/>
    <property type="match status" value="8"/>
</dbReference>
<feature type="domain" description="Sushi" evidence="8">
    <location>
        <begin position="328"/>
        <end position="385"/>
    </location>
</feature>
<keyword evidence="10" id="KW-1185">Reference proteome</keyword>
<evidence type="ECO:0000256" key="1">
    <source>
        <dbReference type="ARBA" id="ARBA00004328"/>
    </source>
</evidence>
<sequence length="604" mass="66743">MRETPWYRLIIFLTCLMKVTEIQAQCERPDVGENRLIVDDSGQKTYPNGSTLTFKCATGYRPVDLSAPKIITCVGTQWTKLELNCTKKSCGALPDFPNGKYTYPDGILFGATAIAQCNTGFSLLGENTRNCRENGWDGRDPVCEAVKCEPPPSIQNGTFDPLDDFYNYGQAVTYSCIRDYNLIGESTIVCSANGTFHPPPPRCLLVECEAPNIKNAVRVEGKPPPYRYKNFVRYQCNKGYIMNGSGYLVCEENGWNPPPPECITQCERPDVGENRLIVDDSGQKTFPNGSTLTFKCATGYRPVDLSAPKIITCVGTQWTKLELNCTKKSCGALPDFPNGKYTYPDGILFGATAIAQCNTGFSLLGENTRNCRENGWDGRDPVCEAVKCEPPPSIQNGTFDPLDDFYNYGQAVTYSCIRDYNLIGESTIVCSANGTFHPPPPRCLLVECEAPNIKNAVRVEGKPPPYRYKNFVRYQCNKGYIMNGSGYLVCEENGWNPPPPECITQCERPDVGENRVIVDDSGQKTFPNGSTLMFKCSTGYQPVDSSAPKIITCVGTEWTKLELNCTISRINLTTAPPSDTLWNNYSCGCISAAVLLGPKNYHSD</sequence>
<keyword evidence="5 6" id="KW-1015">Disulfide bond</keyword>
<evidence type="ECO:0000256" key="4">
    <source>
        <dbReference type="ARBA" id="ARBA00022737"/>
    </source>
</evidence>
<evidence type="ECO:0000256" key="2">
    <source>
        <dbReference type="ARBA" id="ARBA00022659"/>
    </source>
</evidence>
<comment type="caution">
    <text evidence="9">The sequence shown here is derived from an EMBL/GenBank/DDBJ whole genome shotgun (WGS) entry which is preliminary data.</text>
</comment>
<evidence type="ECO:0000313" key="9">
    <source>
        <dbReference type="EMBL" id="KAK2825060.1"/>
    </source>
</evidence>
<dbReference type="Proteomes" id="UP001187315">
    <property type="component" value="Unassembled WGS sequence"/>
</dbReference>
<evidence type="ECO:0000256" key="7">
    <source>
        <dbReference type="SAM" id="SignalP"/>
    </source>
</evidence>
<evidence type="ECO:0000313" key="10">
    <source>
        <dbReference type="Proteomes" id="UP001187315"/>
    </source>
</evidence>
<dbReference type="SMART" id="SM00032">
    <property type="entry name" value="CCP"/>
    <property type="match status" value="9"/>
</dbReference>
<feature type="domain" description="Sushi" evidence="8">
    <location>
        <begin position="386"/>
        <end position="445"/>
    </location>
</feature>
<accession>A0AA88S057</accession>
<dbReference type="FunFam" id="2.10.70.10:FF:000014">
    <property type="entry name" value="Membrane cofactor protein"/>
    <property type="match status" value="2"/>
</dbReference>
<proteinExistence type="predicted"/>
<comment type="caution">
    <text evidence="6">Lacks conserved residue(s) required for the propagation of feature annotation.</text>
</comment>
<evidence type="ECO:0000256" key="5">
    <source>
        <dbReference type="ARBA" id="ARBA00023157"/>
    </source>
</evidence>
<feature type="disulfide bond" evidence="6">
    <location>
        <begin position="416"/>
        <end position="443"/>
    </location>
</feature>
<dbReference type="InterPro" id="IPR051503">
    <property type="entry name" value="ComplSys_Reg/VirEntry_Med"/>
</dbReference>
<protein>
    <recommendedName>
        <fullName evidence="8">Sushi domain-containing protein</fullName>
    </recommendedName>
</protein>
<feature type="domain" description="Sushi" evidence="8">
    <location>
        <begin position="446"/>
        <end position="504"/>
    </location>
</feature>
<dbReference type="Gene3D" id="2.10.70.10">
    <property type="entry name" value="Complement Module, domain 1"/>
    <property type="match status" value="9"/>
</dbReference>
<gene>
    <name evidence="9" type="ORF">Q7C36_018987</name>
</gene>
<feature type="domain" description="Sushi" evidence="8">
    <location>
        <begin position="206"/>
        <end position="264"/>
    </location>
</feature>
<dbReference type="PROSITE" id="PS50923">
    <property type="entry name" value="SUSHI"/>
    <property type="match status" value="7"/>
</dbReference>
<organism evidence="9 10">
    <name type="scientific">Tachysurus vachellii</name>
    <name type="common">Darkbarbel catfish</name>
    <name type="synonym">Pelteobagrus vachellii</name>
    <dbReference type="NCBI Taxonomy" id="175792"/>
    <lineage>
        <taxon>Eukaryota</taxon>
        <taxon>Metazoa</taxon>
        <taxon>Chordata</taxon>
        <taxon>Craniata</taxon>
        <taxon>Vertebrata</taxon>
        <taxon>Euteleostomi</taxon>
        <taxon>Actinopterygii</taxon>
        <taxon>Neopterygii</taxon>
        <taxon>Teleostei</taxon>
        <taxon>Ostariophysi</taxon>
        <taxon>Siluriformes</taxon>
        <taxon>Bagridae</taxon>
        <taxon>Tachysurus</taxon>
    </lineage>
</organism>
<feature type="signal peptide" evidence="7">
    <location>
        <begin position="1"/>
        <end position="24"/>
    </location>
</feature>
<dbReference type="AlphaFoldDB" id="A0AA88S057"/>
<dbReference type="Pfam" id="PF00084">
    <property type="entry name" value="Sushi"/>
    <property type="match status" value="9"/>
</dbReference>
<dbReference type="InterPro" id="IPR035976">
    <property type="entry name" value="Sushi/SCR/CCP_sf"/>
</dbReference>
<dbReference type="InterPro" id="IPR000436">
    <property type="entry name" value="Sushi_SCR_CCP_dom"/>
</dbReference>
<comment type="subcellular location">
    <subcellularLocation>
        <location evidence="1">Virion</location>
    </subcellularLocation>
</comment>